<evidence type="ECO:0000313" key="1">
    <source>
        <dbReference type="EMBL" id="EGC82098.1"/>
    </source>
</evidence>
<dbReference type="eggNOG" id="COG2894">
    <property type="taxonomic scope" value="Bacteria"/>
</dbReference>
<accession>F0GVN9</accession>
<gene>
    <name evidence="1" type="ORF">HMPREF9290_1097</name>
</gene>
<keyword evidence="2" id="KW-1185">Reference proteome</keyword>
<reference evidence="1 2" key="1">
    <citation type="submission" date="2011-01" db="EMBL/GenBank/DDBJ databases">
        <authorList>
            <person name="Durkin A.S."/>
            <person name="Madupu R."/>
            <person name="Torralba M."/>
            <person name="Gillis M."/>
            <person name="Methe B."/>
            <person name="Sutton G."/>
            <person name="Nelson K.E."/>
        </authorList>
    </citation>
    <scope>NUCLEOTIDE SEQUENCE [LARGE SCALE GENOMIC DNA]</scope>
    <source>
        <strain evidence="1 2">ACS-065-V-Col13</strain>
    </source>
</reference>
<name>F0GVN9_9FIRM</name>
<dbReference type="RefSeq" id="WP_004834812.1">
    <property type="nucleotide sequence ID" value="NZ_AEXM01000017.1"/>
</dbReference>
<proteinExistence type="predicted"/>
<dbReference type="Gene3D" id="3.40.50.300">
    <property type="entry name" value="P-loop containing nucleotide triphosphate hydrolases"/>
    <property type="match status" value="1"/>
</dbReference>
<dbReference type="STRING" id="879305.HMPREF9290_1097"/>
<sequence length="207" mass="23634">MKVYVINSSVDKDRAKFSTCLANRLKEKGKTLLVSSKRSESNIEDFYGKDGMITYDLADYFTDLASFGDVCVKEDDKLNFIIAPLISNKHDITKEDIEKLTKEGDYKYIVFDKLDLALIQDKKSVFIVEENKIPATIKEDDFFLNGVGADFDVRLFKEKIESIGKNFLGEVKLGDGFDKIIDNLLNDNYVAVPNLSFFEKLKMKFSK</sequence>
<evidence type="ECO:0000313" key="2">
    <source>
        <dbReference type="Proteomes" id="UP000005286"/>
    </source>
</evidence>
<comment type="caution">
    <text evidence="1">The sequence shown here is derived from an EMBL/GenBank/DDBJ whole genome shotgun (WGS) entry which is preliminary data.</text>
</comment>
<protein>
    <submittedName>
        <fullName evidence="1">Uncharacterized protein</fullName>
    </submittedName>
</protein>
<dbReference type="Proteomes" id="UP000005286">
    <property type="component" value="Unassembled WGS sequence"/>
</dbReference>
<dbReference type="PATRIC" id="fig|879305.3.peg.871"/>
<dbReference type="InterPro" id="IPR027417">
    <property type="entry name" value="P-loop_NTPase"/>
</dbReference>
<organism evidence="1 2">
    <name type="scientific">Anaerococcus prevotii ACS-065-V-Col13</name>
    <dbReference type="NCBI Taxonomy" id="879305"/>
    <lineage>
        <taxon>Bacteria</taxon>
        <taxon>Bacillati</taxon>
        <taxon>Bacillota</taxon>
        <taxon>Tissierellia</taxon>
        <taxon>Tissierellales</taxon>
        <taxon>Peptoniphilaceae</taxon>
        <taxon>Anaerococcus</taxon>
    </lineage>
</organism>
<dbReference type="AlphaFoldDB" id="F0GVN9"/>
<dbReference type="EMBL" id="AEXM01000017">
    <property type="protein sequence ID" value="EGC82098.1"/>
    <property type="molecule type" value="Genomic_DNA"/>
</dbReference>